<feature type="transmembrane region" description="Helical" evidence="16">
    <location>
        <begin position="717"/>
        <end position="735"/>
    </location>
</feature>
<dbReference type="Pfam" id="PF00032">
    <property type="entry name" value="Cytochrom_B_C"/>
    <property type="match status" value="1"/>
</dbReference>
<feature type="domain" description="Cytochrome c" evidence="19">
    <location>
        <begin position="509"/>
        <end position="610"/>
    </location>
</feature>
<feature type="transmembrane region" description="Helical" evidence="16">
    <location>
        <begin position="398"/>
        <end position="417"/>
    </location>
</feature>
<dbReference type="GO" id="GO:0016491">
    <property type="term" value="F:oxidoreductase activity"/>
    <property type="evidence" value="ECO:0007669"/>
    <property type="project" value="InterPro"/>
</dbReference>
<feature type="transmembrane region" description="Helical" evidence="16">
    <location>
        <begin position="86"/>
        <end position="109"/>
    </location>
</feature>
<keyword evidence="7 15" id="KW-0679">Respiratory chain</keyword>
<dbReference type="KEGG" id="osg:BST96_12565"/>
<feature type="binding site" description="covalent" evidence="14">
    <location>
        <position position="525"/>
    </location>
    <ligand>
        <name>heme c</name>
        <dbReference type="ChEBI" id="CHEBI:61717"/>
    </ligand>
</feature>
<evidence type="ECO:0000259" key="19">
    <source>
        <dbReference type="PROSITE" id="PS51007"/>
    </source>
</evidence>
<dbReference type="InterPro" id="IPR027387">
    <property type="entry name" value="Cytb/b6-like_sf"/>
</dbReference>
<feature type="transmembrane region" description="Helical" evidence="16">
    <location>
        <begin position="249"/>
        <end position="266"/>
    </location>
</feature>
<dbReference type="GO" id="GO:0046872">
    <property type="term" value="F:metal ion binding"/>
    <property type="evidence" value="ECO:0007669"/>
    <property type="project" value="UniProtKB-KW"/>
</dbReference>
<evidence type="ECO:0000256" key="13">
    <source>
        <dbReference type="ARBA" id="ARBA00023136"/>
    </source>
</evidence>
<feature type="domain" description="Cytochrome b/b6 N-terminal region profile" evidence="17">
    <location>
        <begin position="8"/>
        <end position="220"/>
    </location>
</feature>
<dbReference type="EMBL" id="CP019343">
    <property type="protein sequence ID" value="ARN74874.1"/>
    <property type="molecule type" value="Genomic_DNA"/>
</dbReference>
<protein>
    <recommendedName>
        <fullName evidence="4 15">Cytochrome b</fullName>
    </recommendedName>
</protein>
<sequence>MINMLVGLRDWVDDRLPIMRAWNTHMGKYYAPKNFNFWYFFGVLSIVVLVNQLLTGIWLTMSFTPSAEEAFKSVEYIMRDVDYGWIIRYMHSTGASAFFVVVYLHMFRALIYGSYKKPRELVWLFGMVIFVALMAEAFVGYVLPWGQMSYWGAQVIISLFGAIPVVGEDIVQWIRGDFLISGITLNRFFALHVVALPIVLLGLIVMHLLALHEVGSNNPDGVDIKKNKDENGVPLDGVAFHPYYTVHDLQAIAVFLFAFCAILFFAPEMGGYFIEYANFEIANSLKTPEHIAPVWYFTPFYSVLRAVPDKLLGFIAFAASVAILFILPWIDHSKAKSFRYKGKVPAIMIGVFAAAFIILGVLGVKSPTPGRTILAQVTTIVYFAFFLTMPFWTNKAFAALRFASMWFTGLFLLFIGLDGFDPGSAEPLYSARIYAVLNAALFFALPFMVAKNQELPEPERVTMNGGMGFWKTLGSLIAIAALCLVPLTAVGASAKVDLDHIDVDATNKASLQSGAQIYMNYCMGCHSMQYARYERTANDIGVPVELFEGNLKFEGMSGEIEGSAKIGDLMENAMPKPMAKKWFGAAPPDLTLVARSRGADWLYTYLRTFHADPSRPYGVNNTTFKDVGMPHVLLELQGLTECAPGPVQAANGGIKRDELTGEEVLFAEDGSALNPCGRFVVTEPGLLTPEEYDQAMYDLVNFMAYVAEPMVEDRKRIGIYVLLFITLFFVFAYLLNREYWKDVH</sequence>
<evidence type="ECO:0000313" key="20">
    <source>
        <dbReference type="EMBL" id="ARN74874.1"/>
    </source>
</evidence>
<evidence type="ECO:0000256" key="11">
    <source>
        <dbReference type="ARBA" id="ARBA00022989"/>
    </source>
</evidence>
<comment type="subunit">
    <text evidence="3 15">The main subunits of complex b-c1 are: cytochrome b, cytochrome c1 and the Rieske protein.</text>
</comment>
<evidence type="ECO:0000256" key="7">
    <source>
        <dbReference type="ARBA" id="ARBA00022660"/>
    </source>
</evidence>
<accession>A0A1X9NCU9</accession>
<keyword evidence="21" id="KW-1185">Reference proteome</keyword>
<organism evidence="20 21">
    <name type="scientific">Oceanicoccus sagamiensis</name>
    <dbReference type="NCBI Taxonomy" id="716816"/>
    <lineage>
        <taxon>Bacteria</taxon>
        <taxon>Pseudomonadati</taxon>
        <taxon>Pseudomonadota</taxon>
        <taxon>Gammaproteobacteria</taxon>
        <taxon>Cellvibrionales</taxon>
        <taxon>Spongiibacteraceae</taxon>
        <taxon>Oceanicoccus</taxon>
    </lineage>
</organism>
<proteinExistence type="inferred from homology"/>
<evidence type="ECO:0000256" key="3">
    <source>
        <dbReference type="ARBA" id="ARBA00011649"/>
    </source>
</evidence>
<comment type="function">
    <text evidence="1 15">Component of the ubiquinol-cytochrome c reductase complex (complex III or cytochrome b-c1 complex), which is a respiratory chain that generates an electrochemical potential coupled to ATP synthesis.</text>
</comment>
<evidence type="ECO:0000256" key="1">
    <source>
        <dbReference type="ARBA" id="ARBA00002444"/>
    </source>
</evidence>
<evidence type="ECO:0000256" key="8">
    <source>
        <dbReference type="ARBA" id="ARBA00022692"/>
    </source>
</evidence>
<dbReference type="PROSITE" id="PS51007">
    <property type="entry name" value="CYTC"/>
    <property type="match status" value="1"/>
</dbReference>
<feature type="transmembrane region" description="Helical" evidence="16">
    <location>
        <begin position="37"/>
        <end position="59"/>
    </location>
</feature>
<dbReference type="Pfam" id="PF02167">
    <property type="entry name" value="Cytochrom_C1"/>
    <property type="match status" value="2"/>
</dbReference>
<dbReference type="GO" id="GO:0016020">
    <property type="term" value="C:membrane"/>
    <property type="evidence" value="ECO:0007669"/>
    <property type="project" value="UniProtKB-SubCell"/>
</dbReference>
<dbReference type="PROSITE" id="PS51003">
    <property type="entry name" value="CYTB_CTER"/>
    <property type="match status" value="1"/>
</dbReference>
<evidence type="ECO:0000259" key="18">
    <source>
        <dbReference type="PROSITE" id="PS51003"/>
    </source>
</evidence>
<evidence type="ECO:0000256" key="15">
    <source>
        <dbReference type="RuleBase" id="RU003385"/>
    </source>
</evidence>
<evidence type="ECO:0000256" key="2">
    <source>
        <dbReference type="ARBA" id="ARBA00004141"/>
    </source>
</evidence>
<comment type="subcellular location">
    <subcellularLocation>
        <location evidence="2">Membrane</location>
        <topology evidence="2">Multi-pass membrane protein</topology>
    </subcellularLocation>
</comment>
<name>A0A1X9NCU9_9GAMM</name>
<keyword evidence="6 14" id="KW-0349">Heme</keyword>
<dbReference type="InterPro" id="IPR002326">
    <property type="entry name" value="Cyt_c1"/>
</dbReference>
<dbReference type="InterPro" id="IPR005797">
    <property type="entry name" value="Cyt_b/b6_N"/>
</dbReference>
<evidence type="ECO:0000256" key="6">
    <source>
        <dbReference type="ARBA" id="ARBA00022617"/>
    </source>
</evidence>
<dbReference type="GO" id="GO:0009055">
    <property type="term" value="F:electron transfer activity"/>
    <property type="evidence" value="ECO:0007669"/>
    <property type="project" value="InterPro"/>
</dbReference>
<evidence type="ECO:0000313" key="21">
    <source>
        <dbReference type="Proteomes" id="UP000193450"/>
    </source>
</evidence>
<evidence type="ECO:0000256" key="16">
    <source>
        <dbReference type="SAM" id="Phobius"/>
    </source>
</evidence>
<keyword evidence="9 14" id="KW-0479">Metal-binding</keyword>
<dbReference type="InterPro" id="IPR048259">
    <property type="entry name" value="Cytochrome_b_N_euk/bac"/>
</dbReference>
<feature type="transmembrane region" description="Helical" evidence="16">
    <location>
        <begin position="188"/>
        <end position="210"/>
    </location>
</feature>
<dbReference type="CDD" id="cd00284">
    <property type="entry name" value="Cytochrome_b_N"/>
    <property type="match status" value="1"/>
</dbReference>
<evidence type="ECO:0000256" key="9">
    <source>
        <dbReference type="ARBA" id="ARBA00022723"/>
    </source>
</evidence>
<keyword evidence="12 14" id="KW-0408">Iron</keyword>
<comment type="cofactor">
    <cofactor evidence="15">
        <name>heme b</name>
        <dbReference type="ChEBI" id="CHEBI:60344"/>
    </cofactor>
    <text evidence="15">Binds 2 heme groups non-covalently.</text>
</comment>
<dbReference type="AlphaFoldDB" id="A0A1X9NCU9"/>
<comment type="cofactor">
    <cofactor evidence="14">
        <name>heme c</name>
        <dbReference type="ChEBI" id="CHEBI:61717"/>
    </cofactor>
    <text evidence="14">Binds 1 heme c group covalently per subunit.</text>
</comment>
<feature type="transmembrane region" description="Helical" evidence="16">
    <location>
        <begin position="342"/>
        <end position="361"/>
    </location>
</feature>
<dbReference type="Pfam" id="PF00033">
    <property type="entry name" value="Cytochrome_B"/>
    <property type="match status" value="1"/>
</dbReference>
<feature type="domain" description="Cytochrome b/b6 C-terminal region profile" evidence="18">
    <location>
        <begin position="230"/>
        <end position="403"/>
    </location>
</feature>
<feature type="transmembrane region" description="Helical" evidence="16">
    <location>
        <begin position="373"/>
        <end position="392"/>
    </location>
</feature>
<evidence type="ECO:0000256" key="4">
    <source>
        <dbReference type="ARBA" id="ARBA00013531"/>
    </source>
</evidence>
<evidence type="ECO:0000256" key="12">
    <source>
        <dbReference type="ARBA" id="ARBA00023004"/>
    </source>
</evidence>
<dbReference type="STRING" id="716816.BST96_12565"/>
<feature type="transmembrane region" description="Helical" evidence="16">
    <location>
        <begin position="149"/>
        <end position="167"/>
    </location>
</feature>
<evidence type="ECO:0000256" key="14">
    <source>
        <dbReference type="PIRSR" id="PIRSR602326-1"/>
    </source>
</evidence>
<evidence type="ECO:0000256" key="5">
    <source>
        <dbReference type="ARBA" id="ARBA00022448"/>
    </source>
</evidence>
<dbReference type="InterPro" id="IPR036150">
    <property type="entry name" value="Cyt_b/b6_C_sf"/>
</dbReference>
<reference evidence="20 21" key="1">
    <citation type="submission" date="2016-11" db="EMBL/GenBank/DDBJ databases">
        <title>Trade-off between light-utilization and light-protection in marine flavobacteria.</title>
        <authorList>
            <person name="Kumagai Y."/>
        </authorList>
    </citation>
    <scope>NUCLEOTIDE SEQUENCE [LARGE SCALE GENOMIC DNA]</scope>
    <source>
        <strain evidence="20 21">NBRC 107125</strain>
    </source>
</reference>
<dbReference type="PANTHER" id="PTHR19271:SF16">
    <property type="entry name" value="CYTOCHROME B"/>
    <property type="match status" value="1"/>
</dbReference>
<feature type="transmembrane region" description="Helical" evidence="16">
    <location>
        <begin position="469"/>
        <end position="490"/>
    </location>
</feature>
<feature type="transmembrane region" description="Helical" evidence="16">
    <location>
        <begin position="429"/>
        <end position="449"/>
    </location>
</feature>
<dbReference type="GO" id="GO:0020037">
    <property type="term" value="F:heme binding"/>
    <property type="evidence" value="ECO:0007669"/>
    <property type="project" value="InterPro"/>
</dbReference>
<dbReference type="SUPFAM" id="SSF81342">
    <property type="entry name" value="Transmembrane di-heme cytochromes"/>
    <property type="match status" value="1"/>
</dbReference>
<comment type="similarity">
    <text evidence="15">Belongs to the cytochrome b family.</text>
</comment>
<feature type="binding site" description="covalent" evidence="14">
    <location>
        <position position="526"/>
    </location>
    <ligand>
        <name>heme c</name>
        <dbReference type="ChEBI" id="CHEBI:61717"/>
    </ligand>
</feature>
<keyword evidence="11 16" id="KW-1133">Transmembrane helix</keyword>
<dbReference type="Gene3D" id="1.20.810.10">
    <property type="entry name" value="Cytochrome Bc1 Complex, Chain C"/>
    <property type="match status" value="1"/>
</dbReference>
<keyword evidence="5 15" id="KW-0813">Transport</keyword>
<dbReference type="Gene3D" id="1.20.5.100">
    <property type="entry name" value="Cytochrome c1, transmembrane anchor, C-terminal"/>
    <property type="match status" value="1"/>
</dbReference>
<dbReference type="OrthoDB" id="9804503at2"/>
<dbReference type="InterPro" id="IPR036909">
    <property type="entry name" value="Cyt_c-like_dom_sf"/>
</dbReference>
<keyword evidence="10 15" id="KW-0249">Electron transport</keyword>
<dbReference type="SUPFAM" id="SSF81648">
    <property type="entry name" value="a domain/subunit of cytochrome bc1 complex (Ubiquinol-cytochrome c reductase)"/>
    <property type="match status" value="1"/>
</dbReference>
<feature type="binding site" description="covalent" evidence="14">
    <location>
        <position position="522"/>
    </location>
    <ligand>
        <name>heme c</name>
        <dbReference type="ChEBI" id="CHEBI:61717"/>
    </ligand>
</feature>
<dbReference type="InterPro" id="IPR005798">
    <property type="entry name" value="Cyt_b/b6_C"/>
</dbReference>
<evidence type="ECO:0000256" key="10">
    <source>
        <dbReference type="ARBA" id="ARBA00022982"/>
    </source>
</evidence>
<dbReference type="PANTHER" id="PTHR19271">
    <property type="entry name" value="CYTOCHROME B"/>
    <property type="match status" value="1"/>
</dbReference>
<feature type="transmembrane region" description="Helical" evidence="16">
    <location>
        <begin position="121"/>
        <end position="143"/>
    </location>
</feature>
<dbReference type="InterPro" id="IPR009056">
    <property type="entry name" value="Cyt_c-like_dom"/>
</dbReference>
<keyword evidence="8 15" id="KW-0812">Transmembrane</keyword>
<dbReference type="Gene3D" id="1.10.760.10">
    <property type="entry name" value="Cytochrome c-like domain"/>
    <property type="match status" value="1"/>
</dbReference>
<feature type="transmembrane region" description="Helical" evidence="16">
    <location>
        <begin position="311"/>
        <end position="330"/>
    </location>
</feature>
<dbReference type="FunFam" id="1.20.810.10:FF:000004">
    <property type="entry name" value="Cytochrome b"/>
    <property type="match status" value="1"/>
</dbReference>
<evidence type="ECO:0000259" key="17">
    <source>
        <dbReference type="PROSITE" id="PS51002"/>
    </source>
</evidence>
<keyword evidence="13 16" id="KW-0472">Membrane</keyword>
<dbReference type="InterPro" id="IPR016174">
    <property type="entry name" value="Di-haem_cyt_TM"/>
</dbReference>
<dbReference type="SUPFAM" id="SSF46626">
    <property type="entry name" value="Cytochrome c"/>
    <property type="match status" value="1"/>
</dbReference>
<dbReference type="RefSeq" id="WP_085759041.1">
    <property type="nucleotide sequence ID" value="NZ_CP019343.1"/>
</dbReference>
<dbReference type="PROSITE" id="PS51002">
    <property type="entry name" value="CYTB_NTER"/>
    <property type="match status" value="1"/>
</dbReference>
<dbReference type="GO" id="GO:0022904">
    <property type="term" value="P:respiratory electron transport chain"/>
    <property type="evidence" value="ECO:0007669"/>
    <property type="project" value="InterPro"/>
</dbReference>
<gene>
    <name evidence="20" type="ORF">BST96_12565</name>
</gene>
<dbReference type="Proteomes" id="UP000193450">
    <property type="component" value="Chromosome"/>
</dbReference>